<feature type="binding site" evidence="4">
    <location>
        <begin position="54"/>
        <end position="55"/>
    </location>
    <ligand>
        <name>phosphate</name>
        <dbReference type="ChEBI" id="CHEBI:43474"/>
    </ligand>
</feature>
<feature type="domain" description="Nucleoside phosphorylase" evidence="5">
    <location>
        <begin position="5"/>
        <end position="243"/>
    </location>
</feature>
<dbReference type="Pfam" id="PF01048">
    <property type="entry name" value="PNP_UDP_1"/>
    <property type="match status" value="1"/>
</dbReference>
<evidence type="ECO:0000313" key="7">
    <source>
        <dbReference type="Proteomes" id="UP000243205"/>
    </source>
</evidence>
<evidence type="ECO:0000256" key="2">
    <source>
        <dbReference type="ARBA" id="ARBA00022679"/>
    </source>
</evidence>
<dbReference type="NCBIfam" id="TIGR01694">
    <property type="entry name" value="MTAP"/>
    <property type="match status" value="1"/>
</dbReference>
<dbReference type="UniPathway" id="UPA00904">
    <property type="reaction ID" value="UER00873"/>
</dbReference>
<gene>
    <name evidence="4" type="primary">mtnP</name>
    <name evidence="6" type="ORF">SAMN05661003_11536</name>
</gene>
<dbReference type="CDD" id="cd09010">
    <property type="entry name" value="MTAP_SsMTAPII_like_MTIP"/>
    <property type="match status" value="1"/>
</dbReference>
<dbReference type="FunFam" id="3.40.50.1580:FF:000012">
    <property type="entry name" value="Probable 6-oxopurine nucleoside phosphorylase"/>
    <property type="match status" value="1"/>
</dbReference>
<dbReference type="OrthoDB" id="1523230at2"/>
<name>A0A1G7DSN6_9BACT</name>
<dbReference type="InterPro" id="IPR010044">
    <property type="entry name" value="MTAP"/>
</dbReference>
<evidence type="ECO:0000256" key="1">
    <source>
        <dbReference type="ARBA" id="ARBA00022676"/>
    </source>
</evidence>
<dbReference type="GO" id="GO:0006166">
    <property type="term" value="P:purine ribonucleoside salvage"/>
    <property type="evidence" value="ECO:0007669"/>
    <property type="project" value="UniProtKB-KW"/>
</dbReference>
<evidence type="ECO:0000313" key="6">
    <source>
        <dbReference type="EMBL" id="SDE54451.1"/>
    </source>
</evidence>
<dbReference type="GO" id="GO:0017061">
    <property type="term" value="F:S-methyl-5-thioadenosine phosphorylase activity"/>
    <property type="evidence" value="ECO:0007669"/>
    <property type="project" value="UniProtKB-UniRule"/>
</dbReference>
<reference evidence="7" key="1">
    <citation type="submission" date="2016-10" db="EMBL/GenBank/DDBJ databases">
        <authorList>
            <person name="Varghese N."/>
            <person name="Submissions S."/>
        </authorList>
    </citation>
    <scope>NUCLEOTIDE SEQUENCE [LARGE SCALE GENOMIC DNA]</scope>
    <source>
        <strain evidence="7">DSM 8987</strain>
    </source>
</reference>
<dbReference type="InterPro" id="IPR035994">
    <property type="entry name" value="Nucleoside_phosphorylase_sf"/>
</dbReference>
<dbReference type="GO" id="GO:0019509">
    <property type="term" value="P:L-methionine salvage from methylthioadenosine"/>
    <property type="evidence" value="ECO:0007669"/>
    <property type="project" value="UniProtKB-UniRule"/>
</dbReference>
<dbReference type="InterPro" id="IPR000845">
    <property type="entry name" value="Nucleoside_phosphorylase_d"/>
</dbReference>
<keyword evidence="2 4" id="KW-0808">Transferase</keyword>
<comment type="pathway">
    <text evidence="4">Amino-acid biosynthesis; L-methionine biosynthesis via salvage pathway; S-methyl-5-thio-alpha-D-ribose 1-phosphate from S-methyl-5'-thioadenosine (phosphorylase route): step 1/1.</text>
</comment>
<dbReference type="AlphaFoldDB" id="A0A1G7DSN6"/>
<evidence type="ECO:0000256" key="4">
    <source>
        <dbReference type="HAMAP-Rule" id="MF_01963"/>
    </source>
</evidence>
<dbReference type="EMBL" id="FNAQ01000015">
    <property type="protein sequence ID" value="SDE54451.1"/>
    <property type="molecule type" value="Genomic_DNA"/>
</dbReference>
<accession>A0A1G7DSN6</accession>
<comment type="subunit">
    <text evidence="4">Homohexamer. Dimer of a homotrimer.</text>
</comment>
<keyword evidence="3 4" id="KW-0660">Purine salvage</keyword>
<dbReference type="EC" id="2.4.2.28" evidence="4"/>
<dbReference type="PANTHER" id="PTHR42679">
    <property type="entry name" value="S-METHYL-5'-THIOADENOSINE PHOSPHORYLASE"/>
    <property type="match status" value="1"/>
</dbReference>
<keyword evidence="7" id="KW-1185">Reference proteome</keyword>
<feature type="binding site" evidence="4">
    <location>
        <begin position="87"/>
        <end position="88"/>
    </location>
    <ligand>
        <name>phosphate</name>
        <dbReference type="ChEBI" id="CHEBI:43474"/>
    </ligand>
</feature>
<dbReference type="PANTHER" id="PTHR42679:SF2">
    <property type="entry name" value="S-METHYL-5'-THIOADENOSINE PHOSPHORYLASE"/>
    <property type="match status" value="1"/>
</dbReference>
<comment type="catalytic activity">
    <reaction evidence="4">
        <text>S-methyl-5'-thioadenosine + phosphate = 5-(methylsulfanyl)-alpha-D-ribose 1-phosphate + adenine</text>
        <dbReference type="Rhea" id="RHEA:11852"/>
        <dbReference type="ChEBI" id="CHEBI:16708"/>
        <dbReference type="ChEBI" id="CHEBI:17509"/>
        <dbReference type="ChEBI" id="CHEBI:43474"/>
        <dbReference type="ChEBI" id="CHEBI:58533"/>
        <dbReference type="EC" id="2.4.2.28"/>
    </reaction>
</comment>
<feature type="binding site" evidence="4">
    <location>
        <position position="12"/>
    </location>
    <ligand>
        <name>phosphate</name>
        <dbReference type="ChEBI" id="CHEBI:43474"/>
    </ligand>
</feature>
<dbReference type="STRING" id="57664.SAMN05661003_11536"/>
<dbReference type="HAMAP" id="MF_01963">
    <property type="entry name" value="MTAP"/>
    <property type="match status" value="1"/>
</dbReference>
<feature type="binding site" evidence="4">
    <location>
        <begin position="210"/>
        <end position="212"/>
    </location>
    <ligand>
        <name>substrate</name>
    </ligand>
</feature>
<proteinExistence type="inferred from homology"/>
<feature type="site" description="Important for substrate specificity" evidence="4">
    <location>
        <position position="223"/>
    </location>
</feature>
<feature type="binding site" evidence="4">
    <location>
        <position position="186"/>
    </location>
    <ligand>
        <name>substrate</name>
    </ligand>
</feature>
<protein>
    <recommendedName>
        <fullName evidence="4">S-methyl-5'-thioadenosine phosphorylase</fullName>
        <ecNumber evidence="4">2.4.2.28</ecNumber>
    </recommendedName>
    <alternativeName>
        <fullName evidence="4">5'-methylthioadenosine phosphorylase</fullName>
        <shortName evidence="4">MTA phosphorylase</shortName>
        <shortName evidence="4">MTAP</shortName>
    </alternativeName>
</protein>
<dbReference type="RefSeq" id="WP_092079756.1">
    <property type="nucleotide sequence ID" value="NZ_CALFZY010000012.1"/>
</dbReference>
<feature type="binding site" evidence="4">
    <location>
        <position position="187"/>
    </location>
    <ligand>
        <name>phosphate</name>
        <dbReference type="ChEBI" id="CHEBI:43474"/>
    </ligand>
</feature>
<feature type="site" description="Important for substrate specificity" evidence="4">
    <location>
        <position position="168"/>
    </location>
</feature>
<evidence type="ECO:0000256" key="3">
    <source>
        <dbReference type="ARBA" id="ARBA00022726"/>
    </source>
</evidence>
<dbReference type="Proteomes" id="UP000243205">
    <property type="component" value="Unassembled WGS sequence"/>
</dbReference>
<keyword evidence="1 4" id="KW-0328">Glycosyltransferase</keyword>
<evidence type="ECO:0000259" key="5">
    <source>
        <dbReference type="Pfam" id="PF01048"/>
    </source>
</evidence>
<sequence length="292" mass="31699">MSELTLGVIGGSGLYAMEELTEVEEIRLQTPFGEPSDAYICGRLGAVRLVFLPRHGRGHRYLPSEVPYRANIYGMKMLGVDRILSVSAVGSMKEQIAPGHMVVPDQFIDRTTGKRANSFFGDGIVGHVQFADPLCPALAESLYQAAHAAGATVHQGGTYVCIEGPTFSTRAESRLFRSWDAAVIGMTNLPEARLAREAEICYATLALATDYDCWYEGHEDVSVEAVLAIVRQNVAMARRIIAELAGRLAAERRCGCGEAARFAVMTAPAAIAPAARQRLSLILDKYFKDETA</sequence>
<dbReference type="Gene3D" id="3.40.50.1580">
    <property type="entry name" value="Nucleoside phosphorylase domain"/>
    <property type="match status" value="1"/>
</dbReference>
<dbReference type="SUPFAM" id="SSF53167">
    <property type="entry name" value="Purine and uridine phosphorylases"/>
    <property type="match status" value="1"/>
</dbReference>
<comment type="function">
    <text evidence="4">Catalyzes the reversible phosphorylation of S-methyl-5'-thioadenosine (MTA) to adenine and 5-methylthioribose-1-phosphate. Involved in the breakdown of MTA, a major by-product of polyamine biosynthesis. Responsible for the first step in the methionine salvage pathway after MTA has been generated from S-adenosylmethionine. Has broad substrate specificity with 6-aminopurine nucleosides as preferred substrates.</text>
</comment>
<dbReference type="GO" id="GO:0005829">
    <property type="term" value="C:cytosol"/>
    <property type="evidence" value="ECO:0007669"/>
    <property type="project" value="TreeGrafter"/>
</dbReference>
<comment type="similarity">
    <text evidence="4">Belongs to the PNP/MTAP phosphorylase family. MTAP subfamily.</text>
</comment>
<organism evidence="6 7">
    <name type="scientific">Desulfuromonas thiophila</name>
    <dbReference type="NCBI Taxonomy" id="57664"/>
    <lineage>
        <taxon>Bacteria</taxon>
        <taxon>Pseudomonadati</taxon>
        <taxon>Thermodesulfobacteriota</taxon>
        <taxon>Desulfuromonadia</taxon>
        <taxon>Desulfuromonadales</taxon>
        <taxon>Desulfuromonadaceae</taxon>
        <taxon>Desulfuromonas</taxon>
    </lineage>
</organism>